<evidence type="ECO:0000313" key="2">
    <source>
        <dbReference type="EMBL" id="MEX5285797.1"/>
    </source>
</evidence>
<protein>
    <submittedName>
        <fullName evidence="2">Flagellar filament capping protein FliD</fullName>
    </submittedName>
</protein>
<keyword evidence="2" id="KW-0282">Flagellum</keyword>
<accession>A0ABV3X6G6</accession>
<proteinExistence type="predicted"/>
<evidence type="ECO:0000313" key="3">
    <source>
        <dbReference type="Proteomes" id="UP001559623"/>
    </source>
</evidence>
<keyword evidence="2" id="KW-0966">Cell projection</keyword>
<evidence type="ECO:0000259" key="1">
    <source>
        <dbReference type="Pfam" id="PF07195"/>
    </source>
</evidence>
<comment type="caution">
    <text evidence="2">The sequence shown here is derived from an EMBL/GenBank/DDBJ whole genome shotgun (WGS) entry which is preliminary data.</text>
</comment>
<dbReference type="RefSeq" id="WP_368847524.1">
    <property type="nucleotide sequence ID" value="NZ_CP194411.1"/>
</dbReference>
<name>A0ABV3X6G6_9FIRM</name>
<dbReference type="InterPro" id="IPR010809">
    <property type="entry name" value="FliD_C"/>
</dbReference>
<organism evidence="2 3">
    <name type="scientific">Selenomonas sputigena</name>
    <dbReference type="NCBI Taxonomy" id="69823"/>
    <lineage>
        <taxon>Bacteria</taxon>
        <taxon>Bacillati</taxon>
        <taxon>Bacillota</taxon>
        <taxon>Negativicutes</taxon>
        <taxon>Selenomonadales</taxon>
        <taxon>Selenomonadaceae</taxon>
        <taxon>Selenomonas</taxon>
    </lineage>
</organism>
<reference evidence="2 3" key="1">
    <citation type="submission" date="2023-04" db="EMBL/GenBank/DDBJ databases">
        <title>Genome Sequence of Selenomonas sputigena ATCC 33150.</title>
        <authorList>
            <person name="Miller D.P."/>
            <person name="Anvari S."/>
            <person name="Polson S.W."/>
            <person name="Macdonald M."/>
            <person name="Mcdowell J.V."/>
        </authorList>
    </citation>
    <scope>NUCLEOTIDE SEQUENCE [LARGE SCALE GENOMIC DNA]</scope>
    <source>
        <strain evidence="2 3">ATCC 33150</strain>
    </source>
</reference>
<keyword evidence="3" id="KW-1185">Reference proteome</keyword>
<feature type="domain" description="Flagellar hook-associated protein 2 C-terminal" evidence="1">
    <location>
        <begin position="156"/>
        <end position="231"/>
    </location>
</feature>
<dbReference type="Proteomes" id="UP001559623">
    <property type="component" value="Unassembled WGS sequence"/>
</dbReference>
<dbReference type="Pfam" id="PF07195">
    <property type="entry name" value="FliD_C"/>
    <property type="match status" value="1"/>
</dbReference>
<sequence>MPTIYSMTNTNYGLYRFAQKSGYALFGGSNGPQGTNPLFGGKTSRATGGLSSLLGSQGFGSSMYSVFNLKAHTRAVLNSYKEASEGFYKTFDTAMDELSKSAATLKKMDYHVVGATEDDTKKNTEAALKNVKDFVSDYNDTIKMFGDYSEVSSRASGMQKLFGDASYKADTLKQIGITVNSTAGTLAVNDAALTKALKEEPNRVENILGKNGLAGAAEKKVDFAKTQRDKIFPSAQQMLGQNYQRALAYTSAGSLTSMNSYANVGTLLSLFF</sequence>
<dbReference type="EMBL" id="JARVLH010000006">
    <property type="protein sequence ID" value="MEX5285797.1"/>
    <property type="molecule type" value="Genomic_DNA"/>
</dbReference>
<gene>
    <name evidence="2" type="primary">fliD</name>
    <name evidence="2" type="ORF">QCO44_09155</name>
</gene>
<keyword evidence="2" id="KW-0969">Cilium</keyword>